<keyword evidence="2" id="KW-1185">Reference proteome</keyword>
<protein>
    <submittedName>
        <fullName evidence="1">Uncharacterized protein</fullName>
    </submittedName>
</protein>
<organism evidence="1 2">
    <name type="scientific">Pandoraea horticolens</name>
    <dbReference type="NCBI Taxonomy" id="2508298"/>
    <lineage>
        <taxon>Bacteria</taxon>
        <taxon>Pseudomonadati</taxon>
        <taxon>Pseudomonadota</taxon>
        <taxon>Betaproteobacteria</taxon>
        <taxon>Burkholderiales</taxon>
        <taxon>Burkholderiaceae</taxon>
        <taxon>Pandoraea</taxon>
    </lineage>
</organism>
<accession>A0A5E4XS67</accession>
<evidence type="ECO:0000313" key="1">
    <source>
        <dbReference type="EMBL" id="VVE38935.1"/>
    </source>
</evidence>
<proteinExistence type="predicted"/>
<evidence type="ECO:0000313" key="2">
    <source>
        <dbReference type="Proteomes" id="UP000343317"/>
    </source>
</evidence>
<dbReference type="EMBL" id="CABPSM010000013">
    <property type="protein sequence ID" value="VVE38935.1"/>
    <property type="molecule type" value="Genomic_DNA"/>
</dbReference>
<sequence length="36" mass="4116">MSEVISLSTLRLKLAEKEMIEKLAGHMDMLCRMCGF</sequence>
<name>A0A5E4XS67_9BURK</name>
<gene>
    <name evidence="1" type="ORF">PHO31112_04041</name>
</gene>
<reference evidence="1 2" key="1">
    <citation type="submission" date="2019-08" db="EMBL/GenBank/DDBJ databases">
        <authorList>
            <person name="Peeters C."/>
        </authorList>
    </citation>
    <scope>NUCLEOTIDE SEQUENCE [LARGE SCALE GENOMIC DNA]</scope>
    <source>
        <strain evidence="1 2">LMG 31112</strain>
    </source>
</reference>
<dbReference type="Proteomes" id="UP000343317">
    <property type="component" value="Unassembled WGS sequence"/>
</dbReference>
<dbReference type="AlphaFoldDB" id="A0A5E4XS67"/>